<dbReference type="EMBL" id="QPJW01000001">
    <property type="protein sequence ID" value="RCX23615.1"/>
    <property type="molecule type" value="Genomic_DNA"/>
</dbReference>
<dbReference type="RefSeq" id="WP_245954506.1">
    <property type="nucleotide sequence ID" value="NZ_QPJW01000001.1"/>
</dbReference>
<protein>
    <recommendedName>
        <fullName evidence="3">DUF1292 domain-containing protein</fullName>
    </recommendedName>
</protein>
<dbReference type="Proteomes" id="UP000253090">
    <property type="component" value="Unassembled WGS sequence"/>
</dbReference>
<comment type="caution">
    <text evidence="1">The sequence shown here is derived from an EMBL/GenBank/DDBJ whole genome shotgun (WGS) entry which is preliminary data.</text>
</comment>
<keyword evidence="2" id="KW-1185">Reference proteome</keyword>
<accession>A0A369BRD4</accession>
<reference evidence="1 2" key="1">
    <citation type="submission" date="2018-07" db="EMBL/GenBank/DDBJ databases">
        <title>Genomic Encyclopedia of Type Strains, Phase III (KMG-III): the genomes of soil and plant-associated and newly described type strains.</title>
        <authorList>
            <person name="Whitman W."/>
        </authorList>
    </citation>
    <scope>NUCLEOTIDE SEQUENCE [LARGE SCALE GENOMIC DNA]</scope>
    <source>
        <strain evidence="1 2">CECT 8333</strain>
    </source>
</reference>
<evidence type="ECO:0000313" key="2">
    <source>
        <dbReference type="Proteomes" id="UP000253090"/>
    </source>
</evidence>
<evidence type="ECO:0000313" key="1">
    <source>
        <dbReference type="EMBL" id="RCX23615.1"/>
    </source>
</evidence>
<dbReference type="AlphaFoldDB" id="A0A369BRD4"/>
<gene>
    <name evidence="1" type="ORF">DFP94_1011216</name>
</gene>
<name>A0A369BRD4_9BACL</name>
<organism evidence="1 2">
    <name type="scientific">Fontibacillus phaseoli</name>
    <dbReference type="NCBI Taxonomy" id="1416533"/>
    <lineage>
        <taxon>Bacteria</taxon>
        <taxon>Bacillati</taxon>
        <taxon>Bacillota</taxon>
        <taxon>Bacilli</taxon>
        <taxon>Bacillales</taxon>
        <taxon>Paenibacillaceae</taxon>
        <taxon>Fontibacillus</taxon>
    </lineage>
</organism>
<proteinExistence type="predicted"/>
<sequence>MKLNIVQADMHKDEEGAFLGKTIFEVEGHKAAYEITFFSKKGKEWDYSLNYAHESGLEAEFVKVDEMVEQDDDQFDELLDAAMSKLPESE</sequence>
<evidence type="ECO:0008006" key="3">
    <source>
        <dbReference type="Google" id="ProtNLM"/>
    </source>
</evidence>